<dbReference type="InterPro" id="IPR003673">
    <property type="entry name" value="CoA-Trfase_fam_III"/>
</dbReference>
<dbReference type="AlphaFoldDB" id="A0A132EI77"/>
<evidence type="ECO:0000256" key="2">
    <source>
        <dbReference type="SAM" id="MobiDB-lite"/>
    </source>
</evidence>
<dbReference type="InterPro" id="IPR050483">
    <property type="entry name" value="CoA-transferase_III_domain"/>
</dbReference>
<keyword evidence="1" id="KW-0808">Transferase</keyword>
<evidence type="ECO:0000256" key="1">
    <source>
        <dbReference type="ARBA" id="ARBA00022679"/>
    </source>
</evidence>
<feature type="region of interest" description="Disordered" evidence="2">
    <location>
        <begin position="363"/>
        <end position="382"/>
    </location>
</feature>
<accession>A0A132EI77</accession>
<dbReference type="PANTHER" id="PTHR48207">
    <property type="entry name" value="SUCCINATE--HYDROXYMETHYLGLUTARATE COA-TRANSFERASE"/>
    <property type="match status" value="1"/>
</dbReference>
<dbReference type="Gene3D" id="3.30.1540.10">
    <property type="entry name" value="formyl-coa transferase, domain 3"/>
    <property type="match status" value="1"/>
</dbReference>
<evidence type="ECO:0000313" key="3">
    <source>
        <dbReference type="EMBL" id="KWF30822.1"/>
    </source>
</evidence>
<dbReference type="RefSeq" id="WP_060241009.1">
    <property type="nucleotide sequence ID" value="NZ_LPJR01000025.1"/>
</dbReference>
<dbReference type="InterPro" id="IPR044855">
    <property type="entry name" value="CoA-Trfase_III_dom3_sf"/>
</dbReference>
<gene>
    <name evidence="3" type="ORF">WT56_12460</name>
</gene>
<dbReference type="SUPFAM" id="SSF89796">
    <property type="entry name" value="CoA-transferase family III (CaiB/BaiF)"/>
    <property type="match status" value="1"/>
</dbReference>
<sequence>MNSDSTSAQRGTEDVFRRPLAGVKVVEACSYISGPFCAQMLADLGADVIKVEPPTGDPYRNFGHSWEGIGTVWTNSNRGKRSVCLDLKSPDDLSKFKSLLREADLYIENWRPHVSASLGLGFDTVSALNPRIVQLSITGYGADGPLAAEPAFDALIQGRTGLLAYEAAGAAPRATNTFLADKVAAVFAAQMALSGLIARDRSQQAIHLETSMLDILSYYNFPDMFHNRTFVEDDAPVTLAPQPVLATQDGYLVLSPVSGKQLSRTLDAVGHPEWKDELKAIADRKEMTHTFFRRIAEPLRHRTTSAWLACFRELDVPAGPVNEPAAHLSDPQVLHNELFSEIETPTGKVRAIRYPARFNGHLLKPGRPAPRLGEGNGDLLGG</sequence>
<dbReference type="OrthoDB" id="9797653at2"/>
<protein>
    <submittedName>
        <fullName evidence="3">Racemase</fullName>
    </submittedName>
</protein>
<dbReference type="GO" id="GO:0008410">
    <property type="term" value="F:CoA-transferase activity"/>
    <property type="evidence" value="ECO:0007669"/>
    <property type="project" value="TreeGrafter"/>
</dbReference>
<proteinExistence type="predicted"/>
<comment type="caution">
    <text evidence="3">The sequence shown here is derived from an EMBL/GenBank/DDBJ whole genome shotgun (WGS) entry which is preliminary data.</text>
</comment>
<organism evidence="3 4">
    <name type="scientific">Burkholderia pseudomultivorans</name>
    <dbReference type="NCBI Taxonomy" id="1207504"/>
    <lineage>
        <taxon>Bacteria</taxon>
        <taxon>Pseudomonadati</taxon>
        <taxon>Pseudomonadota</taxon>
        <taxon>Betaproteobacteria</taxon>
        <taxon>Burkholderiales</taxon>
        <taxon>Burkholderiaceae</taxon>
        <taxon>Burkholderia</taxon>
        <taxon>Burkholderia cepacia complex</taxon>
    </lineage>
</organism>
<dbReference type="Gene3D" id="3.40.50.10540">
    <property type="entry name" value="Crotonobetainyl-coa:carnitine coa-transferase, domain 1"/>
    <property type="match status" value="1"/>
</dbReference>
<dbReference type="InterPro" id="IPR023606">
    <property type="entry name" value="CoA-Trfase_III_dom_1_sf"/>
</dbReference>
<name>A0A132EI77_9BURK</name>
<dbReference type="PANTHER" id="PTHR48207:SF4">
    <property type="entry name" value="BLL6097 PROTEIN"/>
    <property type="match status" value="1"/>
</dbReference>
<dbReference type="Pfam" id="PF02515">
    <property type="entry name" value="CoA_transf_3"/>
    <property type="match status" value="1"/>
</dbReference>
<reference evidence="3 4" key="1">
    <citation type="submission" date="2015-11" db="EMBL/GenBank/DDBJ databases">
        <title>Expanding the genomic diversity of Burkholderia species for the development of highly accurate diagnostics.</title>
        <authorList>
            <person name="Sahl J."/>
            <person name="Keim P."/>
            <person name="Wagner D."/>
        </authorList>
    </citation>
    <scope>NUCLEOTIDE SEQUENCE [LARGE SCALE GENOMIC DNA]</scope>
    <source>
        <strain evidence="3 4">MSMB368WGS</strain>
    </source>
</reference>
<dbReference type="Proteomes" id="UP000062912">
    <property type="component" value="Unassembled WGS sequence"/>
</dbReference>
<evidence type="ECO:0000313" key="4">
    <source>
        <dbReference type="Proteomes" id="UP000062912"/>
    </source>
</evidence>
<dbReference type="EMBL" id="LPJR01000025">
    <property type="protein sequence ID" value="KWF30822.1"/>
    <property type="molecule type" value="Genomic_DNA"/>
</dbReference>